<evidence type="ECO:0000313" key="3">
    <source>
        <dbReference type="Proteomes" id="UP001320766"/>
    </source>
</evidence>
<proteinExistence type="predicted"/>
<feature type="transmembrane region" description="Helical" evidence="1">
    <location>
        <begin position="85"/>
        <end position="111"/>
    </location>
</feature>
<reference evidence="2 3" key="1">
    <citation type="submission" date="2022-06" db="EMBL/GenBank/DDBJ databases">
        <title>Sequencing the genomes of 1000 actinobacteria strains.</title>
        <authorList>
            <person name="Klenk H.-P."/>
        </authorList>
    </citation>
    <scope>NUCLEOTIDE SEQUENCE [LARGE SCALE GENOMIC DNA]</scope>
    <source>
        <strain evidence="2 3">DSM 44170</strain>
    </source>
</reference>
<keyword evidence="1" id="KW-0812">Transmembrane</keyword>
<accession>A0ABT1JX41</accession>
<dbReference type="EMBL" id="JAMZEC010000001">
    <property type="protein sequence ID" value="MCP2346323.1"/>
    <property type="molecule type" value="Genomic_DNA"/>
</dbReference>
<keyword evidence="1" id="KW-1133">Transmembrane helix</keyword>
<dbReference type="RefSeq" id="WP_253768544.1">
    <property type="nucleotide sequence ID" value="NZ_BAAAVE010000009.1"/>
</dbReference>
<gene>
    <name evidence="2" type="ORF">HD595_002445</name>
</gene>
<protein>
    <recommendedName>
        <fullName evidence="4">MFS transporter</fullName>
    </recommendedName>
</protein>
<evidence type="ECO:0000313" key="2">
    <source>
        <dbReference type="EMBL" id="MCP2346323.1"/>
    </source>
</evidence>
<dbReference type="Proteomes" id="UP001320766">
    <property type="component" value="Unassembled WGS sequence"/>
</dbReference>
<evidence type="ECO:0000256" key="1">
    <source>
        <dbReference type="SAM" id="Phobius"/>
    </source>
</evidence>
<comment type="caution">
    <text evidence="2">The sequence shown here is derived from an EMBL/GenBank/DDBJ whole genome shotgun (WGS) entry which is preliminary data.</text>
</comment>
<feature type="transmembrane region" description="Helical" evidence="1">
    <location>
        <begin position="50"/>
        <end position="73"/>
    </location>
</feature>
<name>A0ABT1JX41_9ACTN</name>
<keyword evidence="3" id="KW-1185">Reference proteome</keyword>
<sequence>MKILRPKFAGFPEDGRCAIVSRPYCFRDHPLRTLSLMGPGRSGSRGSTALTLLGLVWFFGTLILGYLALYNGMALAGAPARDGELAQVLICAALGLGGGAPVVGLVAAMVLDNKGGYRVSSCPVRSSSVAAGWSPVPISR</sequence>
<keyword evidence="1" id="KW-0472">Membrane</keyword>
<organism evidence="2 3">
    <name type="scientific">Nonomuraea roseoviolacea subsp. carminata</name>
    <dbReference type="NCBI Taxonomy" id="160689"/>
    <lineage>
        <taxon>Bacteria</taxon>
        <taxon>Bacillati</taxon>
        <taxon>Actinomycetota</taxon>
        <taxon>Actinomycetes</taxon>
        <taxon>Streptosporangiales</taxon>
        <taxon>Streptosporangiaceae</taxon>
        <taxon>Nonomuraea</taxon>
    </lineage>
</organism>
<evidence type="ECO:0008006" key="4">
    <source>
        <dbReference type="Google" id="ProtNLM"/>
    </source>
</evidence>